<dbReference type="PANTHER" id="PTHR46494">
    <property type="entry name" value="CORA FAMILY METAL ION TRANSPORTER (EUROFUNG)"/>
    <property type="match status" value="1"/>
</dbReference>
<dbReference type="RefSeq" id="WP_081554752.1">
    <property type="nucleotide sequence ID" value="NZ_MUKV01000003.1"/>
</dbReference>
<evidence type="ECO:0000256" key="5">
    <source>
        <dbReference type="ARBA" id="ARBA00022519"/>
    </source>
</evidence>
<dbReference type="InterPro" id="IPR002523">
    <property type="entry name" value="MgTranspt_CorA/ZnTranspt_ZntB"/>
</dbReference>
<evidence type="ECO:0000256" key="10">
    <source>
        <dbReference type="ARBA" id="ARBA00023136"/>
    </source>
</evidence>
<dbReference type="GO" id="GO:0015095">
    <property type="term" value="F:magnesium ion transmembrane transporter activity"/>
    <property type="evidence" value="ECO:0007669"/>
    <property type="project" value="TreeGrafter"/>
</dbReference>
<dbReference type="InterPro" id="IPR045863">
    <property type="entry name" value="CorA_TM1_TM2"/>
</dbReference>
<feature type="transmembrane region" description="Helical" evidence="11">
    <location>
        <begin position="278"/>
        <end position="300"/>
    </location>
</feature>
<evidence type="ECO:0000313" key="12">
    <source>
        <dbReference type="EMBL" id="OQS43243.1"/>
    </source>
</evidence>
<comment type="caution">
    <text evidence="12">The sequence shown here is derived from an EMBL/GenBank/DDBJ whole genome shotgun (WGS) entry which is preliminary data.</text>
</comment>
<keyword evidence="9" id="KW-0406">Ion transport</keyword>
<keyword evidence="3" id="KW-0813">Transport</keyword>
<evidence type="ECO:0000256" key="8">
    <source>
        <dbReference type="ARBA" id="ARBA00022989"/>
    </source>
</evidence>
<reference evidence="12 13" key="1">
    <citation type="submission" date="2017-02" db="EMBL/GenBank/DDBJ databases">
        <title>Chromobacterium haemolyticum H5244.</title>
        <authorList>
            <person name="Gulvik C.A."/>
        </authorList>
    </citation>
    <scope>NUCLEOTIDE SEQUENCE [LARGE SCALE GENOMIC DNA]</scope>
    <source>
        <strain evidence="12 13">H5244</strain>
    </source>
</reference>
<proteinExistence type="inferred from homology"/>
<dbReference type="Proteomes" id="UP000192721">
    <property type="component" value="Unassembled WGS sequence"/>
</dbReference>
<feature type="transmembrane region" description="Helical" evidence="11">
    <location>
        <begin position="312"/>
        <end position="333"/>
    </location>
</feature>
<name>A0A1W0D8H1_9NEIS</name>
<sequence length="339" mass="37339">MNHTITQQQYGSDQAGLICGFCFHPDCSGEEIDSAHAQAWLRTPPDGDAFLWLHFNLANAASERWLRAALPLQEDFFEALRGGSTSTRIELLDLALLAVINDVAFSFGLASSDIATLWAHAQPRVLITARVKPLHSVDRLRAAVRGGAVFRSPAALLVHLLQNQADALAGIVRTSGAQVDVLEDRLLAQRLDDQRAQLAAMRRSLVRLQRLLAPEPSALFRLLNRPPAWLDAADAQALRQSSEEFALTLNDLSALVERIKLLQEELAARLNEQSNRTLFTLTLVTVLALPINIVAGFFGMNVGGVPLANHPHGFWVLVLLVASFSLLAGWWAFRRQRDV</sequence>
<dbReference type="CDD" id="cd12834">
    <property type="entry name" value="ZntB_u1"/>
    <property type="match status" value="1"/>
</dbReference>
<evidence type="ECO:0000313" key="13">
    <source>
        <dbReference type="Proteomes" id="UP000192721"/>
    </source>
</evidence>
<comment type="subcellular location">
    <subcellularLocation>
        <location evidence="1">Cell membrane</location>
        <topology evidence="1">Multi-pass membrane protein</topology>
    </subcellularLocation>
</comment>
<keyword evidence="5" id="KW-0997">Cell inner membrane</keyword>
<dbReference type="InterPro" id="IPR045861">
    <property type="entry name" value="CorA_cytoplasmic_dom"/>
</dbReference>
<evidence type="ECO:0000256" key="3">
    <source>
        <dbReference type="ARBA" id="ARBA00022448"/>
    </source>
</evidence>
<keyword evidence="8 11" id="KW-1133">Transmembrane helix</keyword>
<gene>
    <name evidence="12" type="ORF">B0T45_04595</name>
</gene>
<evidence type="ECO:0000256" key="2">
    <source>
        <dbReference type="ARBA" id="ARBA00009765"/>
    </source>
</evidence>
<dbReference type="PANTHER" id="PTHR46494:SF3">
    <property type="entry name" value="ZINC TRANSPORT PROTEIN ZNTB"/>
    <property type="match status" value="1"/>
</dbReference>
<comment type="similarity">
    <text evidence="2">Belongs to the CorA metal ion transporter (MIT) (TC 1.A.35) family.</text>
</comment>
<accession>A0A1W0D8H1</accession>
<dbReference type="GO" id="GO:0005886">
    <property type="term" value="C:plasma membrane"/>
    <property type="evidence" value="ECO:0007669"/>
    <property type="project" value="UniProtKB-SubCell"/>
</dbReference>
<dbReference type="Gene3D" id="3.30.460.20">
    <property type="entry name" value="CorA soluble domain-like"/>
    <property type="match status" value="1"/>
</dbReference>
<dbReference type="SUPFAM" id="SSF143865">
    <property type="entry name" value="CorA soluble domain-like"/>
    <property type="match status" value="1"/>
</dbReference>
<dbReference type="Pfam" id="PF01544">
    <property type="entry name" value="CorA"/>
    <property type="match status" value="1"/>
</dbReference>
<evidence type="ECO:0000256" key="9">
    <source>
        <dbReference type="ARBA" id="ARBA00023065"/>
    </source>
</evidence>
<evidence type="ECO:0000256" key="1">
    <source>
        <dbReference type="ARBA" id="ARBA00004651"/>
    </source>
</evidence>
<organism evidence="12 13">
    <name type="scientific">Chromobacterium haemolyticum</name>
    <dbReference type="NCBI Taxonomy" id="394935"/>
    <lineage>
        <taxon>Bacteria</taxon>
        <taxon>Pseudomonadati</taxon>
        <taxon>Pseudomonadota</taxon>
        <taxon>Betaproteobacteria</taxon>
        <taxon>Neisseriales</taxon>
        <taxon>Chromobacteriaceae</taxon>
        <taxon>Chromobacterium</taxon>
    </lineage>
</organism>
<dbReference type="Gene3D" id="1.20.58.340">
    <property type="entry name" value="Magnesium transport protein CorA, transmembrane region"/>
    <property type="match status" value="2"/>
</dbReference>
<protein>
    <submittedName>
        <fullName evidence="12">Magnesium transporter CorA</fullName>
    </submittedName>
</protein>
<dbReference type="GO" id="GO:0000287">
    <property type="term" value="F:magnesium ion binding"/>
    <property type="evidence" value="ECO:0007669"/>
    <property type="project" value="TreeGrafter"/>
</dbReference>
<dbReference type="EMBL" id="MUKV01000003">
    <property type="protein sequence ID" value="OQS43243.1"/>
    <property type="molecule type" value="Genomic_DNA"/>
</dbReference>
<dbReference type="GO" id="GO:0015087">
    <property type="term" value="F:cobalt ion transmembrane transporter activity"/>
    <property type="evidence" value="ECO:0007669"/>
    <property type="project" value="TreeGrafter"/>
</dbReference>
<dbReference type="GO" id="GO:0050897">
    <property type="term" value="F:cobalt ion binding"/>
    <property type="evidence" value="ECO:0007669"/>
    <property type="project" value="TreeGrafter"/>
</dbReference>
<keyword evidence="4" id="KW-1003">Cell membrane</keyword>
<evidence type="ECO:0000256" key="6">
    <source>
        <dbReference type="ARBA" id="ARBA00022692"/>
    </source>
</evidence>
<dbReference type="AlphaFoldDB" id="A0A1W0D8H1"/>
<dbReference type="SUPFAM" id="SSF144083">
    <property type="entry name" value="Magnesium transport protein CorA, transmembrane region"/>
    <property type="match status" value="1"/>
</dbReference>
<keyword evidence="10 11" id="KW-0472">Membrane</keyword>
<keyword evidence="6 11" id="KW-0812">Transmembrane</keyword>
<evidence type="ECO:0000256" key="4">
    <source>
        <dbReference type="ARBA" id="ARBA00022475"/>
    </source>
</evidence>
<evidence type="ECO:0000256" key="11">
    <source>
        <dbReference type="SAM" id="Phobius"/>
    </source>
</evidence>
<keyword evidence="7" id="KW-0862">Zinc</keyword>
<evidence type="ECO:0000256" key="7">
    <source>
        <dbReference type="ARBA" id="ARBA00022833"/>
    </source>
</evidence>